<organism evidence="1 2">
    <name type="scientific">Leucogyrophana mollusca</name>
    <dbReference type="NCBI Taxonomy" id="85980"/>
    <lineage>
        <taxon>Eukaryota</taxon>
        <taxon>Fungi</taxon>
        <taxon>Dikarya</taxon>
        <taxon>Basidiomycota</taxon>
        <taxon>Agaricomycotina</taxon>
        <taxon>Agaricomycetes</taxon>
        <taxon>Agaricomycetidae</taxon>
        <taxon>Boletales</taxon>
        <taxon>Boletales incertae sedis</taxon>
        <taxon>Leucogyrophana</taxon>
    </lineage>
</organism>
<dbReference type="Proteomes" id="UP000790709">
    <property type="component" value="Unassembled WGS sequence"/>
</dbReference>
<sequence>MFVNAATHMSGQPQDSRADMDFLNRREPQSGKLADATQDVSQEPPSEWHVLRSKLREQPHDPEGWNRLVDLAENAGDTEQIKESYEALLETYPNTSSAQIAYLNHFLRPGLFQFAEDLLAKYLKTSPFVDLWKVYLSHVRRVNVTPNTRDAVIKAYEFALNRIGQDKDSGEIWNDYIHFLKAGETWEESQKTDAVRKVYHRAVQIPLENMERLWSEVEAFENNLNKITAKKVMSDLSPSYMHARAVLRQLQRHLGPLFSPPPQSSASRPPLYLPPTPAFNAAERALVGAWKTYLKWEESNPLEFGDKDRSTLISRIQGVYRKAVIRMRYYGEIWYMSFIWTNSVGKQEDAVNILKAGMEANPTSFLLHFAYAEQMEVRGEHAEVIATFDKLLDKLRIDLEALEACANSANSSFSPDGSGRTVPGNTPAPTTTGLTEAGTHSNMSSFATQSADEKPPKVKELAERRTEYGLVWIMYIRFARRAQDIKSFRQIFAKARRDRWTPWQVYESAALMEYHCTKESGAGIASRIFEKGLESFGDEIEFVLRYLGFLISVNDDINARALFERVITTFSSERARPLWERWARYEYQYGDLAAAQKLEKRIAEVYPSDPPIQRFAQRHTYLGTDAITTRDLGLAMATRQPTALGLSGSSRPLEKRTGALLSLSSNAGMLSSQLNTSSERPLPPDYKRREGSARPSDSGPPTKRARPMSPPPPRDRNRDRRDGPSRRRFGGLATWEVERDRELLPFERESERGDENGPSLPGVLSWFVGQLPSVSSFDGPIFRTDDLMMLFRDVVIPSATRKATPPPPPRGAGRQPPGYGLYRGPGGGRGGRRY</sequence>
<gene>
    <name evidence="1" type="ORF">BV22DRAFT_1041976</name>
</gene>
<keyword evidence="2" id="KW-1185">Reference proteome</keyword>
<proteinExistence type="predicted"/>
<reference evidence="1" key="1">
    <citation type="journal article" date="2021" name="New Phytol.">
        <title>Evolutionary innovations through gain and loss of genes in the ectomycorrhizal Boletales.</title>
        <authorList>
            <person name="Wu G."/>
            <person name="Miyauchi S."/>
            <person name="Morin E."/>
            <person name="Kuo A."/>
            <person name="Drula E."/>
            <person name="Varga T."/>
            <person name="Kohler A."/>
            <person name="Feng B."/>
            <person name="Cao Y."/>
            <person name="Lipzen A."/>
            <person name="Daum C."/>
            <person name="Hundley H."/>
            <person name="Pangilinan J."/>
            <person name="Johnson J."/>
            <person name="Barry K."/>
            <person name="LaButti K."/>
            <person name="Ng V."/>
            <person name="Ahrendt S."/>
            <person name="Min B."/>
            <person name="Choi I.G."/>
            <person name="Park H."/>
            <person name="Plett J.M."/>
            <person name="Magnuson J."/>
            <person name="Spatafora J.W."/>
            <person name="Nagy L.G."/>
            <person name="Henrissat B."/>
            <person name="Grigoriev I.V."/>
            <person name="Yang Z.L."/>
            <person name="Xu J."/>
            <person name="Martin F.M."/>
        </authorList>
    </citation>
    <scope>NUCLEOTIDE SEQUENCE</scope>
    <source>
        <strain evidence="1">KUC20120723A-06</strain>
    </source>
</reference>
<dbReference type="EMBL" id="MU266846">
    <property type="protein sequence ID" value="KAH7918139.1"/>
    <property type="molecule type" value="Genomic_DNA"/>
</dbReference>
<evidence type="ECO:0000313" key="2">
    <source>
        <dbReference type="Proteomes" id="UP000790709"/>
    </source>
</evidence>
<protein>
    <submittedName>
        <fullName evidence="1">Suf-domain-containing protein</fullName>
    </submittedName>
</protein>
<evidence type="ECO:0000313" key="1">
    <source>
        <dbReference type="EMBL" id="KAH7918139.1"/>
    </source>
</evidence>
<name>A0ACB8AYU0_9AGAM</name>
<comment type="caution">
    <text evidence="1">The sequence shown here is derived from an EMBL/GenBank/DDBJ whole genome shotgun (WGS) entry which is preliminary data.</text>
</comment>
<accession>A0ACB8AYU0</accession>